<dbReference type="CDD" id="cd00009">
    <property type="entry name" value="AAA"/>
    <property type="match status" value="1"/>
</dbReference>
<proteinExistence type="predicted"/>
<keyword evidence="1" id="KW-0645">Protease</keyword>
<reference evidence="1" key="1">
    <citation type="submission" date="2020-02" db="EMBL/GenBank/DDBJ databases">
        <authorList>
            <person name="Meier V. D."/>
        </authorList>
    </citation>
    <scope>NUCLEOTIDE SEQUENCE</scope>
    <source>
        <strain evidence="1">AVDCRST_MAG81</strain>
    </source>
</reference>
<dbReference type="AlphaFoldDB" id="A0A6J4VWL8"/>
<sequence>MDAQADSIQLLQCQAASLLLYQSVLVGEAGHAFLSLLQALQHPDSRGINCLRAYGDWFKALAGRGESWQDYLITKILTADNPFTRQAQRQLVDMPPALVAAAQQDLRTLQHLYTCSSTQLSHWVQEAANLPVAPVPWSVEAHPATVGIFQGCNPHHVRQKLGQVANWADALEELMAYYRQSGTGLFTYGALGWQSGELQGISHPDQVQLGDLVGCEPQKEALLKNTEFLLAGYSALHVLLYGSRGSGKSSLVKALLPKYYDRGLRLVEVAKADLKDLGAIAQQLQALPQKFIIFVDDLSFEADETAYKSLKVLLEGSLSARPQNVVVYATSNRRHLIREYFGERPRPSSEEVHAWDTVQEKLSLSDRFGLLLTFEPANQNTYLAMVQHLATTAGIPLSREELEYRALQWATRHNGRSGRTARQFVSFLQADLGISLGGD</sequence>
<dbReference type="GO" id="GO:0006508">
    <property type="term" value="P:proteolysis"/>
    <property type="evidence" value="ECO:0007669"/>
    <property type="project" value="UniProtKB-KW"/>
</dbReference>
<protein>
    <submittedName>
        <fullName evidence="1">ATP-DEPENDENT PROTEASE SUBUNIT</fullName>
    </submittedName>
</protein>
<evidence type="ECO:0000313" key="1">
    <source>
        <dbReference type="EMBL" id="CAA9587291.1"/>
    </source>
</evidence>
<dbReference type="Gene3D" id="3.40.50.300">
    <property type="entry name" value="P-loop containing nucleotide triphosphate hydrolases"/>
    <property type="match status" value="1"/>
</dbReference>
<dbReference type="PANTHER" id="PTHR42935">
    <property type="entry name" value="SLR0930 PROTEIN"/>
    <property type="match status" value="1"/>
</dbReference>
<dbReference type="Pfam" id="PF05673">
    <property type="entry name" value="DUF815"/>
    <property type="match status" value="1"/>
</dbReference>
<dbReference type="EMBL" id="CADCWO010000212">
    <property type="protein sequence ID" value="CAA9587291.1"/>
    <property type="molecule type" value="Genomic_DNA"/>
</dbReference>
<dbReference type="GO" id="GO:0008233">
    <property type="term" value="F:peptidase activity"/>
    <property type="evidence" value="ECO:0007669"/>
    <property type="project" value="UniProtKB-KW"/>
</dbReference>
<keyword evidence="1" id="KW-0378">Hydrolase</keyword>
<accession>A0A6J4VWL8</accession>
<dbReference type="InterPro" id="IPR027417">
    <property type="entry name" value="P-loop_NTPase"/>
</dbReference>
<dbReference type="PANTHER" id="PTHR42935:SF1">
    <property type="entry name" value="SLR0930 PROTEIN"/>
    <property type="match status" value="1"/>
</dbReference>
<name>A0A6J4VWL8_9CYAN</name>
<gene>
    <name evidence="1" type="ORF">AVDCRST_MAG81-4480</name>
</gene>
<dbReference type="InterPro" id="IPR008533">
    <property type="entry name" value="DUF815"/>
</dbReference>
<organism evidence="1">
    <name type="scientific">uncultured Synechococcales cyanobacterium</name>
    <dbReference type="NCBI Taxonomy" id="1936017"/>
    <lineage>
        <taxon>Bacteria</taxon>
        <taxon>Bacillati</taxon>
        <taxon>Cyanobacteriota</taxon>
        <taxon>Cyanophyceae</taxon>
        <taxon>Synechococcales</taxon>
        <taxon>environmental samples</taxon>
    </lineage>
</organism>
<dbReference type="SUPFAM" id="SSF52540">
    <property type="entry name" value="P-loop containing nucleoside triphosphate hydrolases"/>
    <property type="match status" value="1"/>
</dbReference>